<accession>A0ABQ0KWX0</accession>
<keyword evidence="3" id="KW-1185">Reference proteome</keyword>
<feature type="compositionally biased region" description="Low complexity" evidence="1">
    <location>
        <begin position="148"/>
        <end position="157"/>
    </location>
</feature>
<sequence length="250" mass="27803">MHPLLKSQLKAMFPTMLSYPELETSIGNGWVPLLRRLCVALAVYNTHIQFVQIKEKFGGLRAYLTSGRPEAWHTEHIAEGESFSVCERCGSGDARPASSGYWMVTTCAECLDARNAETDGRAGTYVWRDVRDEETEEEVVERQTSAEASTPPLSAGASPPPAAEGKGSRNKRNGAELVQVRELEACSQNSPNSLLITSLRKKTPAQYTIYRYLLPTLQFLRDPNALDFQSGPRRVLRQRSPSLANMAMPR</sequence>
<proteinExistence type="predicted"/>
<reference evidence="2" key="1">
    <citation type="submission" date="2014-09" db="EMBL/GenBank/DDBJ databases">
        <title>Genome sequence of the luminous mushroom Mycena chlorophos for searching fungal bioluminescence genes.</title>
        <authorList>
            <person name="Tanaka Y."/>
            <person name="Kasuga D."/>
            <person name="Oba Y."/>
            <person name="Hase S."/>
            <person name="Sato K."/>
            <person name="Oba Y."/>
            <person name="Sakakibara Y."/>
        </authorList>
    </citation>
    <scope>NUCLEOTIDE SEQUENCE</scope>
</reference>
<evidence type="ECO:0000256" key="1">
    <source>
        <dbReference type="SAM" id="MobiDB-lite"/>
    </source>
</evidence>
<name>A0ABQ0KWX0_MYCCL</name>
<dbReference type="EMBL" id="DF838976">
    <property type="protein sequence ID" value="GAT43414.1"/>
    <property type="molecule type" value="Genomic_DNA"/>
</dbReference>
<protein>
    <recommendedName>
        <fullName evidence="4">ZZ-type domain-containing protein</fullName>
    </recommendedName>
</protein>
<dbReference type="Proteomes" id="UP000815677">
    <property type="component" value="Unassembled WGS sequence"/>
</dbReference>
<gene>
    <name evidence="2" type="ORF">MCHLO_01095</name>
</gene>
<evidence type="ECO:0000313" key="3">
    <source>
        <dbReference type="Proteomes" id="UP000815677"/>
    </source>
</evidence>
<feature type="region of interest" description="Disordered" evidence="1">
    <location>
        <begin position="132"/>
        <end position="171"/>
    </location>
</feature>
<organism evidence="2 3">
    <name type="scientific">Mycena chlorophos</name>
    <name type="common">Agaric fungus</name>
    <name type="synonym">Agaricus chlorophos</name>
    <dbReference type="NCBI Taxonomy" id="658473"/>
    <lineage>
        <taxon>Eukaryota</taxon>
        <taxon>Fungi</taxon>
        <taxon>Dikarya</taxon>
        <taxon>Basidiomycota</taxon>
        <taxon>Agaricomycotina</taxon>
        <taxon>Agaricomycetes</taxon>
        <taxon>Agaricomycetidae</taxon>
        <taxon>Agaricales</taxon>
        <taxon>Marasmiineae</taxon>
        <taxon>Mycenaceae</taxon>
        <taxon>Mycena</taxon>
    </lineage>
</organism>
<evidence type="ECO:0008006" key="4">
    <source>
        <dbReference type="Google" id="ProtNLM"/>
    </source>
</evidence>
<evidence type="ECO:0000313" key="2">
    <source>
        <dbReference type="EMBL" id="GAT43414.1"/>
    </source>
</evidence>